<dbReference type="PANTHER" id="PTHR43640">
    <property type="entry name" value="OS07G0260300 PROTEIN"/>
    <property type="match status" value="1"/>
</dbReference>
<dbReference type="InterPro" id="IPR036249">
    <property type="entry name" value="Thioredoxin-like_sf"/>
</dbReference>
<dbReference type="SUPFAM" id="SSF52833">
    <property type="entry name" value="Thioredoxin-like"/>
    <property type="match status" value="1"/>
</dbReference>
<reference evidence="3" key="1">
    <citation type="submission" date="2017-01" db="EMBL/GenBank/DDBJ databases">
        <authorList>
            <person name="Varghese N."/>
            <person name="Submissions S."/>
        </authorList>
    </citation>
    <scope>NUCLEOTIDE SEQUENCE [LARGE SCALE GENOMIC DNA]</scope>
    <source>
        <strain evidence="3">CGMCC 1.7737</strain>
    </source>
</reference>
<dbReference type="InterPro" id="IPR013766">
    <property type="entry name" value="Thioredoxin_domain"/>
</dbReference>
<evidence type="ECO:0000259" key="1">
    <source>
        <dbReference type="PROSITE" id="PS51352"/>
    </source>
</evidence>
<name>A0A1N7E2M8_9EURY</name>
<dbReference type="OrthoDB" id="334137at2157"/>
<dbReference type="PROSITE" id="PS51352">
    <property type="entry name" value="THIOREDOXIN_2"/>
    <property type="match status" value="1"/>
</dbReference>
<dbReference type="GO" id="GO:0016209">
    <property type="term" value="F:antioxidant activity"/>
    <property type="evidence" value="ECO:0007669"/>
    <property type="project" value="InterPro"/>
</dbReference>
<feature type="domain" description="Thioredoxin" evidence="1">
    <location>
        <begin position="10"/>
        <end position="183"/>
    </location>
</feature>
<organism evidence="2 3">
    <name type="scientific">Haladaptatus litoreus</name>
    <dbReference type="NCBI Taxonomy" id="553468"/>
    <lineage>
        <taxon>Archaea</taxon>
        <taxon>Methanobacteriati</taxon>
        <taxon>Methanobacteriota</taxon>
        <taxon>Stenosarchaea group</taxon>
        <taxon>Halobacteria</taxon>
        <taxon>Halobacteriales</taxon>
        <taxon>Haladaptataceae</taxon>
        <taxon>Haladaptatus</taxon>
    </lineage>
</organism>
<keyword evidence="3" id="KW-1185">Reference proteome</keyword>
<evidence type="ECO:0000313" key="3">
    <source>
        <dbReference type="Proteomes" id="UP000186914"/>
    </source>
</evidence>
<dbReference type="Pfam" id="PF00578">
    <property type="entry name" value="AhpC-TSA"/>
    <property type="match status" value="1"/>
</dbReference>
<dbReference type="GO" id="GO:0016491">
    <property type="term" value="F:oxidoreductase activity"/>
    <property type="evidence" value="ECO:0007669"/>
    <property type="project" value="InterPro"/>
</dbReference>
<gene>
    <name evidence="2" type="ORF">SAMN05421858_3962</name>
</gene>
<dbReference type="AlphaFoldDB" id="A0A1N7E2M8"/>
<sequence length="202" mass="22754">MVMKESEAEIERDDPVPNFELRGTDEETYTLGDFAEYEAVLLVFTCNHCPYAQAKFDLLNDIAAEYGDVAVVGVNSNDAEEYPDDSFEAMQEWVEDGEIQYDAYLHDETQEVAKAYGAVCTPDPFLLRNEGHEAQRASERSSGDEPRDDEFTLAYHGRLDDALNPDDEPTEFHIHDAIESVLAGEDVALEFLPSRGCSIKWK</sequence>
<dbReference type="CDD" id="cd02969">
    <property type="entry name" value="PRX_like1"/>
    <property type="match status" value="1"/>
</dbReference>
<evidence type="ECO:0000313" key="2">
    <source>
        <dbReference type="EMBL" id="SIR82225.1"/>
    </source>
</evidence>
<dbReference type="Gene3D" id="3.40.30.10">
    <property type="entry name" value="Glutaredoxin"/>
    <property type="match status" value="1"/>
</dbReference>
<protein>
    <submittedName>
        <fullName evidence="2">Peroxiredoxin</fullName>
    </submittedName>
</protein>
<dbReference type="EMBL" id="FTNO01000005">
    <property type="protein sequence ID" value="SIR82225.1"/>
    <property type="molecule type" value="Genomic_DNA"/>
</dbReference>
<dbReference type="InterPro" id="IPR000866">
    <property type="entry name" value="AhpC/TSA"/>
</dbReference>
<dbReference type="Proteomes" id="UP000186914">
    <property type="component" value="Unassembled WGS sequence"/>
</dbReference>
<dbReference type="InterPro" id="IPR047262">
    <property type="entry name" value="PRX-like1"/>
</dbReference>
<dbReference type="PANTHER" id="PTHR43640:SF1">
    <property type="entry name" value="THIOREDOXIN-DEPENDENT PEROXIREDOXIN"/>
    <property type="match status" value="1"/>
</dbReference>
<accession>A0A1N7E2M8</accession>
<proteinExistence type="predicted"/>